<evidence type="ECO:0000256" key="4">
    <source>
        <dbReference type="ARBA" id="ARBA00023136"/>
    </source>
</evidence>
<dbReference type="CDD" id="cd20254">
    <property type="entry name" value="CASIMO1_SMIM5"/>
    <property type="match status" value="1"/>
</dbReference>
<dbReference type="GO" id="GO:0016020">
    <property type="term" value="C:membrane"/>
    <property type="evidence" value="ECO:0007669"/>
    <property type="project" value="UniProtKB-SubCell"/>
</dbReference>
<evidence type="ECO:0008006" key="8">
    <source>
        <dbReference type="Google" id="ProtNLM"/>
    </source>
</evidence>
<protein>
    <recommendedName>
        <fullName evidence="8">Small integral membrane protein 5</fullName>
    </recommendedName>
</protein>
<keyword evidence="3 5" id="KW-1133">Transmembrane helix</keyword>
<keyword evidence="4 5" id="KW-0472">Membrane</keyword>
<reference evidence="6 7" key="1">
    <citation type="submission" date="2019-06" db="EMBL/GenBank/DDBJ databases">
        <title>A chromosome-scale genome assembly of the European perch, Perca fluviatilis.</title>
        <authorList>
            <person name="Roques C."/>
            <person name="Zahm M."/>
            <person name="Cabau C."/>
            <person name="Klopp C."/>
            <person name="Bouchez O."/>
            <person name="Donnadieu C."/>
            <person name="Kuhl H."/>
            <person name="Gislard M."/>
            <person name="Guendouz S."/>
            <person name="Journot L."/>
            <person name="Haffray P."/>
            <person name="Bestin A."/>
            <person name="Morvezen R."/>
            <person name="Feron R."/>
            <person name="Wen M."/>
            <person name="Jouanno E."/>
            <person name="Herpin A."/>
            <person name="Schartl M."/>
            <person name="Postlethwait J."/>
            <person name="Schaerlinger B."/>
            <person name="Chardard D."/>
            <person name="Lecocq T."/>
            <person name="Poncet C."/>
            <person name="Jaffrelo L."/>
            <person name="Lampietro C."/>
            <person name="Guiguen Y."/>
        </authorList>
    </citation>
    <scope>NUCLEOTIDE SEQUENCE [LARGE SCALE GENOMIC DNA]</scope>
    <source>
        <tissue evidence="6">Blood</tissue>
    </source>
</reference>
<evidence type="ECO:0000256" key="3">
    <source>
        <dbReference type="ARBA" id="ARBA00022989"/>
    </source>
</evidence>
<evidence type="ECO:0000313" key="6">
    <source>
        <dbReference type="EMBL" id="KAF1374242.1"/>
    </source>
</evidence>
<dbReference type="PANTHER" id="PTHR37344">
    <property type="entry name" value="SMALL INTEGRAL MEMBRANE PROTEIN 5"/>
    <property type="match status" value="1"/>
</dbReference>
<organism evidence="6 7">
    <name type="scientific">Perca fluviatilis</name>
    <name type="common">European perch</name>
    <dbReference type="NCBI Taxonomy" id="8168"/>
    <lineage>
        <taxon>Eukaryota</taxon>
        <taxon>Metazoa</taxon>
        <taxon>Chordata</taxon>
        <taxon>Craniata</taxon>
        <taxon>Vertebrata</taxon>
        <taxon>Euteleostomi</taxon>
        <taxon>Actinopterygii</taxon>
        <taxon>Neopterygii</taxon>
        <taxon>Teleostei</taxon>
        <taxon>Neoteleostei</taxon>
        <taxon>Acanthomorphata</taxon>
        <taxon>Eupercaria</taxon>
        <taxon>Perciformes</taxon>
        <taxon>Percoidei</taxon>
        <taxon>Percidae</taxon>
        <taxon>Percinae</taxon>
        <taxon>Perca</taxon>
    </lineage>
</organism>
<evidence type="ECO:0000256" key="2">
    <source>
        <dbReference type="ARBA" id="ARBA00022692"/>
    </source>
</evidence>
<gene>
    <name evidence="6" type="ORF">PFLUV_G00247850</name>
</gene>
<dbReference type="PANTHER" id="PTHR37344:SF1">
    <property type="entry name" value="SMALL INTEGRAL MEMBRANE PROTEIN 5"/>
    <property type="match status" value="1"/>
</dbReference>
<keyword evidence="2 5" id="KW-0812">Transmembrane</keyword>
<sequence>MVNQEVVDILQKVLIKLQNLPHASPLELGAFLVLILFVATFLLLIVLSCFHCCCCGKSKYQATRVQPV</sequence>
<dbReference type="OrthoDB" id="8789646at2759"/>
<comment type="subcellular location">
    <subcellularLocation>
        <location evidence="1">Membrane</location>
        <topology evidence="1">Single-pass membrane protein</topology>
    </subcellularLocation>
</comment>
<dbReference type="Pfam" id="PF15831">
    <property type="entry name" value="SMIM5_18_22"/>
    <property type="match status" value="1"/>
</dbReference>
<evidence type="ECO:0000313" key="7">
    <source>
        <dbReference type="Proteomes" id="UP000465112"/>
    </source>
</evidence>
<comment type="caution">
    <text evidence="6">The sequence shown here is derived from an EMBL/GenBank/DDBJ whole genome shotgun (WGS) entry which is preliminary data.</text>
</comment>
<proteinExistence type="predicted"/>
<dbReference type="InterPro" id="IPR047133">
    <property type="entry name" value="SMIM5"/>
</dbReference>
<dbReference type="InterPro" id="IPR031671">
    <property type="entry name" value="SMIM5/18/22"/>
</dbReference>
<dbReference type="EMBL" id="VHII01000021">
    <property type="protein sequence ID" value="KAF1374242.1"/>
    <property type="molecule type" value="Genomic_DNA"/>
</dbReference>
<dbReference type="AlphaFoldDB" id="A0A6A5EJT2"/>
<evidence type="ECO:0000256" key="1">
    <source>
        <dbReference type="ARBA" id="ARBA00004167"/>
    </source>
</evidence>
<evidence type="ECO:0000256" key="5">
    <source>
        <dbReference type="SAM" id="Phobius"/>
    </source>
</evidence>
<dbReference type="Proteomes" id="UP000465112">
    <property type="component" value="Chromosome 21"/>
</dbReference>
<name>A0A6A5EJT2_PERFL</name>
<feature type="transmembrane region" description="Helical" evidence="5">
    <location>
        <begin position="28"/>
        <end position="50"/>
    </location>
</feature>
<accession>A0A6A5EJT2</accession>
<keyword evidence="7" id="KW-1185">Reference proteome</keyword>